<dbReference type="InterPro" id="IPR010359">
    <property type="entry name" value="IrrE_HExxH"/>
</dbReference>
<dbReference type="HOGENOM" id="CLU_053651_1_1_0"/>
<dbReference type="SUPFAM" id="SSF47413">
    <property type="entry name" value="lambda repressor-like DNA-binding domains"/>
    <property type="match status" value="1"/>
</dbReference>
<dbReference type="Gene3D" id="1.10.10.2910">
    <property type="match status" value="1"/>
</dbReference>
<feature type="domain" description="HTH cro/C1-type" evidence="2">
    <location>
        <begin position="12"/>
        <end position="72"/>
    </location>
</feature>
<keyword evidence="4" id="KW-1185">Reference proteome</keyword>
<accession>I0IB00</accession>
<dbReference type="GO" id="GO:0003677">
    <property type="term" value="F:DNA binding"/>
    <property type="evidence" value="ECO:0007669"/>
    <property type="project" value="InterPro"/>
</dbReference>
<dbReference type="KEGG" id="phm:PSMK_02790"/>
<dbReference type="AlphaFoldDB" id="I0IB00"/>
<dbReference type="PANTHER" id="PTHR43236:SF1">
    <property type="entry name" value="BLL7220 PROTEIN"/>
    <property type="match status" value="1"/>
</dbReference>
<protein>
    <submittedName>
        <fullName evidence="3">Putative Xre family transcriptional regulator</fullName>
    </submittedName>
</protein>
<evidence type="ECO:0000313" key="3">
    <source>
        <dbReference type="EMBL" id="BAM02438.1"/>
    </source>
</evidence>
<dbReference type="Pfam" id="PF06114">
    <property type="entry name" value="Peptidase_M78"/>
    <property type="match status" value="1"/>
</dbReference>
<reference evidence="3 4" key="1">
    <citation type="submission" date="2012-02" db="EMBL/GenBank/DDBJ databases">
        <title>Complete genome sequence of Phycisphaera mikurensis NBRC 102666.</title>
        <authorList>
            <person name="Ankai A."/>
            <person name="Hosoyama A."/>
            <person name="Terui Y."/>
            <person name="Sekine M."/>
            <person name="Fukai R."/>
            <person name="Kato Y."/>
            <person name="Nakamura S."/>
            <person name="Yamada-Narita S."/>
            <person name="Kawakoshi A."/>
            <person name="Fukunaga Y."/>
            <person name="Yamazaki S."/>
            <person name="Fujita N."/>
        </authorList>
    </citation>
    <scope>NUCLEOTIDE SEQUENCE [LARGE SCALE GENOMIC DNA]</scope>
    <source>
        <strain evidence="4">NBRC 102666 / KCTC 22515 / FYK2301M01</strain>
    </source>
</reference>
<dbReference type="PROSITE" id="PS50943">
    <property type="entry name" value="HTH_CROC1"/>
    <property type="match status" value="1"/>
</dbReference>
<dbReference type="InterPro" id="IPR052345">
    <property type="entry name" value="Rad_response_metalloprotease"/>
</dbReference>
<evidence type="ECO:0000259" key="2">
    <source>
        <dbReference type="PROSITE" id="PS50943"/>
    </source>
</evidence>
<dbReference type="STRING" id="1142394.PSMK_02790"/>
<dbReference type="RefSeq" id="WP_014435658.1">
    <property type="nucleotide sequence ID" value="NC_017080.1"/>
</dbReference>
<dbReference type="eggNOG" id="COG2856">
    <property type="taxonomic scope" value="Bacteria"/>
</dbReference>
<comment type="similarity">
    <text evidence="1">Belongs to the short-chain fatty acyl-CoA assimilation regulator (ScfR) family.</text>
</comment>
<sequence length="369" mass="41439">MEGFSGFNPAMLTAAREAQRLTQTALARLLGVSQPLVARWEAAGHTEAGDREPDLVQRRALAEALRVHPRLFAQPGSAARASESEYFHRAFAKARRTDVKAAHARCGLIELQADRLLDLEGAPEDRIPEIDPENHAGDAEKIAGWARTRMGLAPGPVDNLVRTVEDCGGLVIDHDLEIDNVDALCHWRPGLPKLFFLNGNRPGDRMRLSLAHELGHTVMHLGRDTELKLAEEQAQRFAAAFLLPSADFRPDLTFRLDLSRLMTLKRKWRVSMQAIAYRAHQLGAIDQTRFRSLFQQISRKGWRKTEPVEVRRESPMAFKRLLRAHVDAGFTREDLAMLLLVPPARVDEMLVDASSPDWEDGGVRLRLAR</sequence>
<evidence type="ECO:0000313" key="4">
    <source>
        <dbReference type="Proteomes" id="UP000007881"/>
    </source>
</evidence>
<dbReference type="EMBL" id="AP012338">
    <property type="protein sequence ID" value="BAM02438.1"/>
    <property type="molecule type" value="Genomic_DNA"/>
</dbReference>
<dbReference type="InterPro" id="IPR001387">
    <property type="entry name" value="Cro/C1-type_HTH"/>
</dbReference>
<dbReference type="PANTHER" id="PTHR43236">
    <property type="entry name" value="ANTITOXIN HIGA1"/>
    <property type="match status" value="1"/>
</dbReference>
<dbReference type="CDD" id="cd00093">
    <property type="entry name" value="HTH_XRE"/>
    <property type="match status" value="1"/>
</dbReference>
<gene>
    <name evidence="3" type="ordered locus">PSMK_02790</name>
</gene>
<proteinExistence type="inferred from homology"/>
<evidence type="ECO:0000256" key="1">
    <source>
        <dbReference type="ARBA" id="ARBA00007227"/>
    </source>
</evidence>
<dbReference type="SMART" id="SM00530">
    <property type="entry name" value="HTH_XRE"/>
    <property type="match status" value="1"/>
</dbReference>
<dbReference type="Proteomes" id="UP000007881">
    <property type="component" value="Chromosome"/>
</dbReference>
<dbReference type="eggNOG" id="COG3620">
    <property type="taxonomic scope" value="Bacteria"/>
</dbReference>
<organism evidence="3 4">
    <name type="scientific">Phycisphaera mikurensis (strain NBRC 102666 / KCTC 22515 / FYK2301M01)</name>
    <dbReference type="NCBI Taxonomy" id="1142394"/>
    <lineage>
        <taxon>Bacteria</taxon>
        <taxon>Pseudomonadati</taxon>
        <taxon>Planctomycetota</taxon>
        <taxon>Phycisphaerae</taxon>
        <taxon>Phycisphaerales</taxon>
        <taxon>Phycisphaeraceae</taxon>
        <taxon>Phycisphaera</taxon>
    </lineage>
</organism>
<dbReference type="Gene3D" id="1.10.260.40">
    <property type="entry name" value="lambda repressor-like DNA-binding domains"/>
    <property type="match status" value="1"/>
</dbReference>
<dbReference type="Pfam" id="PF01381">
    <property type="entry name" value="HTH_3"/>
    <property type="match status" value="1"/>
</dbReference>
<name>I0IB00_PHYMF</name>
<dbReference type="InterPro" id="IPR010982">
    <property type="entry name" value="Lambda_DNA-bd_dom_sf"/>
</dbReference>